<feature type="transmembrane region" description="Helical" evidence="7">
    <location>
        <begin position="305"/>
        <end position="326"/>
    </location>
</feature>
<feature type="transmembrane region" description="Helical" evidence="7">
    <location>
        <begin position="6"/>
        <end position="22"/>
    </location>
</feature>
<protein>
    <submittedName>
        <fullName evidence="9">NADH-quinone oxidoreductase subunit M</fullName>
    </submittedName>
</protein>
<proteinExistence type="inferred from homology"/>
<dbReference type="RefSeq" id="WP_203993474.1">
    <property type="nucleotide sequence ID" value="NZ_BOOU01000095.1"/>
</dbReference>
<evidence type="ECO:0000256" key="7">
    <source>
        <dbReference type="SAM" id="Phobius"/>
    </source>
</evidence>
<dbReference type="GO" id="GO:0042773">
    <property type="term" value="P:ATP synthesis coupled electron transport"/>
    <property type="evidence" value="ECO:0007669"/>
    <property type="project" value="InterPro"/>
</dbReference>
<evidence type="ECO:0000256" key="4">
    <source>
        <dbReference type="ARBA" id="ARBA00022989"/>
    </source>
</evidence>
<evidence type="ECO:0000256" key="1">
    <source>
        <dbReference type="ARBA" id="ARBA00004127"/>
    </source>
</evidence>
<comment type="caution">
    <text evidence="9">The sequence shown here is derived from an EMBL/GenBank/DDBJ whole genome shotgun (WGS) entry which is preliminary data.</text>
</comment>
<dbReference type="NCBIfam" id="TIGR01972">
    <property type="entry name" value="NDH_I_M"/>
    <property type="match status" value="1"/>
</dbReference>
<dbReference type="GO" id="GO:0012505">
    <property type="term" value="C:endomembrane system"/>
    <property type="evidence" value="ECO:0007669"/>
    <property type="project" value="UniProtKB-SubCell"/>
</dbReference>
<sequence length="509" mass="54550">MPWLSILMGVPVLGALAVAAVPKGNDRLAKQLTLAVSLVVLALTLAMAFQFDPAGPRDQFAEVYRWIPAFGVHYAVGVDGIALVLIALAVVLVPIVVLASWHDADRPDARRSVKTYFSLILVLEAMMIGVFAATDVFLFYVFFEAMLIPMYFMIGSYGGAQRSYAAVKFLLYSLFGGLLMLVAVIALYSMAGKNTFLFPELIGVIKDPTAQKWLFLGFFIAFAVKAPLWPFHTWLPDAAAQAPAGAAVLLVGVLDKVGTYGMLRFCLELFPDAAKFFTPLVITLSVIGIVYGAIVAIGQTDMKRLIAYTSISHFGFITMGVFAMTADAGAGATLYMVNHGFSTGALFLLAGFLIHRRGSHHISDYGGVQKVAPVLAGTFLVAGLSSLSLPGLSTFVSEFLVLIGTFERYAVPSIIALSGMVLAAVYILWMYQRMMTGPTAESVKALPDLNVREKIVIAPLVALLIGFGFFPKPLLDVINPAVKQTLTSVNVTPFAPAVPATAEKKGAGQ</sequence>
<feature type="transmembrane region" description="Helical" evidence="7">
    <location>
        <begin position="332"/>
        <end position="354"/>
    </location>
</feature>
<dbReference type="GO" id="GO:0016020">
    <property type="term" value="C:membrane"/>
    <property type="evidence" value="ECO:0007669"/>
    <property type="project" value="UniProtKB-SubCell"/>
</dbReference>
<evidence type="ECO:0000259" key="8">
    <source>
        <dbReference type="Pfam" id="PF00361"/>
    </source>
</evidence>
<dbReference type="GO" id="GO:0048039">
    <property type="term" value="F:ubiquinone binding"/>
    <property type="evidence" value="ECO:0007669"/>
    <property type="project" value="TreeGrafter"/>
</dbReference>
<gene>
    <name evidence="9" type="primary">nuoM</name>
    <name evidence="9" type="ORF">Sru01_63320</name>
</gene>
<evidence type="ECO:0000256" key="2">
    <source>
        <dbReference type="ARBA" id="ARBA00009025"/>
    </source>
</evidence>
<dbReference type="Pfam" id="PF00361">
    <property type="entry name" value="Proton_antipo_M"/>
    <property type="match status" value="1"/>
</dbReference>
<dbReference type="PANTHER" id="PTHR43507">
    <property type="entry name" value="NADH-UBIQUINONE OXIDOREDUCTASE CHAIN 4"/>
    <property type="match status" value="1"/>
</dbReference>
<dbReference type="EMBL" id="BOOU01000095">
    <property type="protein sequence ID" value="GII81350.1"/>
    <property type="molecule type" value="Genomic_DNA"/>
</dbReference>
<feature type="domain" description="NADH:quinone oxidoreductase/Mrp antiporter transmembrane" evidence="8">
    <location>
        <begin position="133"/>
        <end position="416"/>
    </location>
</feature>
<feature type="transmembrane region" description="Helical" evidence="7">
    <location>
        <begin position="169"/>
        <end position="190"/>
    </location>
</feature>
<keyword evidence="10" id="KW-1185">Reference proteome</keyword>
<evidence type="ECO:0000256" key="6">
    <source>
        <dbReference type="RuleBase" id="RU000320"/>
    </source>
</evidence>
<dbReference type="PRINTS" id="PR01437">
    <property type="entry name" value="NUOXDRDTASE4"/>
</dbReference>
<feature type="transmembrane region" description="Helical" evidence="7">
    <location>
        <begin position="34"/>
        <end position="51"/>
    </location>
</feature>
<dbReference type="Proteomes" id="UP000655287">
    <property type="component" value="Unassembled WGS sequence"/>
</dbReference>
<dbReference type="AlphaFoldDB" id="A0A919RCC6"/>
<evidence type="ECO:0000313" key="9">
    <source>
        <dbReference type="EMBL" id="GII81350.1"/>
    </source>
</evidence>
<feature type="transmembrane region" description="Helical" evidence="7">
    <location>
        <begin position="235"/>
        <end position="254"/>
    </location>
</feature>
<feature type="transmembrane region" description="Helical" evidence="7">
    <location>
        <begin position="274"/>
        <end position="298"/>
    </location>
</feature>
<feature type="transmembrane region" description="Helical" evidence="7">
    <location>
        <begin position="409"/>
        <end position="431"/>
    </location>
</feature>
<accession>A0A919RCC6</accession>
<dbReference type="InterPro" id="IPR003918">
    <property type="entry name" value="NADH_UbQ_OxRdtase"/>
</dbReference>
<keyword evidence="3 6" id="KW-0812">Transmembrane</keyword>
<feature type="transmembrane region" description="Helical" evidence="7">
    <location>
        <begin position="71"/>
        <end position="101"/>
    </location>
</feature>
<dbReference type="GO" id="GO:0008137">
    <property type="term" value="F:NADH dehydrogenase (ubiquinone) activity"/>
    <property type="evidence" value="ECO:0007669"/>
    <property type="project" value="InterPro"/>
</dbReference>
<feature type="transmembrane region" description="Helical" evidence="7">
    <location>
        <begin position="137"/>
        <end position="157"/>
    </location>
</feature>
<feature type="transmembrane region" description="Helical" evidence="7">
    <location>
        <begin position="113"/>
        <end position="131"/>
    </location>
</feature>
<dbReference type="GO" id="GO:0015990">
    <property type="term" value="P:electron transport coupled proton transport"/>
    <property type="evidence" value="ECO:0007669"/>
    <property type="project" value="TreeGrafter"/>
</dbReference>
<dbReference type="InterPro" id="IPR010227">
    <property type="entry name" value="NADH_Q_OxRdtase_chainM/4"/>
</dbReference>
<feature type="transmembrane region" description="Helical" evidence="7">
    <location>
        <begin position="374"/>
        <end position="403"/>
    </location>
</feature>
<evidence type="ECO:0000256" key="3">
    <source>
        <dbReference type="ARBA" id="ARBA00022692"/>
    </source>
</evidence>
<comment type="subcellular location">
    <subcellularLocation>
        <location evidence="1">Endomembrane system</location>
        <topology evidence="1">Multi-pass membrane protein</topology>
    </subcellularLocation>
    <subcellularLocation>
        <location evidence="6">Membrane</location>
        <topology evidence="6">Multi-pass membrane protein</topology>
    </subcellularLocation>
</comment>
<dbReference type="GO" id="GO:0003954">
    <property type="term" value="F:NADH dehydrogenase activity"/>
    <property type="evidence" value="ECO:0007669"/>
    <property type="project" value="TreeGrafter"/>
</dbReference>
<reference evidence="9" key="1">
    <citation type="submission" date="2021-01" db="EMBL/GenBank/DDBJ databases">
        <title>Whole genome shotgun sequence of Sphaerisporangium rufum NBRC 109079.</title>
        <authorList>
            <person name="Komaki H."/>
            <person name="Tamura T."/>
        </authorList>
    </citation>
    <scope>NUCLEOTIDE SEQUENCE</scope>
    <source>
        <strain evidence="9">NBRC 109079</strain>
    </source>
</reference>
<organism evidence="9 10">
    <name type="scientific">Sphaerisporangium rufum</name>
    <dbReference type="NCBI Taxonomy" id="1381558"/>
    <lineage>
        <taxon>Bacteria</taxon>
        <taxon>Bacillati</taxon>
        <taxon>Actinomycetota</taxon>
        <taxon>Actinomycetes</taxon>
        <taxon>Streptosporangiales</taxon>
        <taxon>Streptosporangiaceae</taxon>
        <taxon>Sphaerisporangium</taxon>
    </lineage>
</organism>
<evidence type="ECO:0000313" key="10">
    <source>
        <dbReference type="Proteomes" id="UP000655287"/>
    </source>
</evidence>
<evidence type="ECO:0000256" key="5">
    <source>
        <dbReference type="ARBA" id="ARBA00023136"/>
    </source>
</evidence>
<dbReference type="NCBIfam" id="NF004500">
    <property type="entry name" value="PRK05846.1-4"/>
    <property type="match status" value="1"/>
</dbReference>
<keyword evidence="5 7" id="KW-0472">Membrane</keyword>
<keyword evidence="4 7" id="KW-1133">Transmembrane helix</keyword>
<feature type="transmembrane region" description="Helical" evidence="7">
    <location>
        <begin position="210"/>
        <end position="228"/>
    </location>
</feature>
<comment type="similarity">
    <text evidence="2">Belongs to the complex I subunit 4 family.</text>
</comment>
<dbReference type="PANTHER" id="PTHR43507:SF1">
    <property type="entry name" value="NADH-UBIQUINONE OXIDOREDUCTASE CHAIN 4"/>
    <property type="match status" value="1"/>
</dbReference>
<name>A0A919RCC6_9ACTN</name>
<dbReference type="InterPro" id="IPR001750">
    <property type="entry name" value="ND/Mrp_TM"/>
</dbReference>